<dbReference type="GO" id="GO:0007160">
    <property type="term" value="P:cell-matrix adhesion"/>
    <property type="evidence" value="ECO:0007669"/>
    <property type="project" value="TreeGrafter"/>
</dbReference>
<evidence type="ECO:0000256" key="2">
    <source>
        <dbReference type="ARBA" id="ARBA00007449"/>
    </source>
</evidence>
<dbReference type="PRINTS" id="PR01186">
    <property type="entry name" value="INTEGRINB"/>
</dbReference>
<evidence type="ECO:0000256" key="4">
    <source>
        <dbReference type="ARBA" id="ARBA00023037"/>
    </source>
</evidence>
<name>A0A1I3KZC7_9RHOB</name>
<evidence type="ECO:0000256" key="3">
    <source>
        <dbReference type="ARBA" id="ARBA00022692"/>
    </source>
</evidence>
<keyword evidence="5" id="KW-0472">Membrane</keyword>
<dbReference type="Gene3D" id="2.150.10.10">
    <property type="entry name" value="Serralysin-like metalloprotease, C-terminal"/>
    <property type="match status" value="1"/>
</dbReference>
<dbReference type="SMART" id="SM00187">
    <property type="entry name" value="INB"/>
    <property type="match status" value="1"/>
</dbReference>
<evidence type="ECO:0000313" key="9">
    <source>
        <dbReference type="EMBL" id="SFI77872.1"/>
    </source>
</evidence>
<dbReference type="AlphaFoldDB" id="A0A1I3KZC7"/>
<dbReference type="InterPro" id="IPR036465">
    <property type="entry name" value="vWFA_dom_sf"/>
</dbReference>
<dbReference type="PANTHER" id="PTHR10082:SF3">
    <property type="entry name" value="INTEGRIN BETA-LIKE PROTEIN 1"/>
    <property type="match status" value="1"/>
</dbReference>
<dbReference type="InterPro" id="IPR001343">
    <property type="entry name" value="Hemolysn_Ca-bd"/>
</dbReference>
<evidence type="ECO:0000256" key="1">
    <source>
        <dbReference type="ARBA" id="ARBA00004479"/>
    </source>
</evidence>
<dbReference type="InterPro" id="IPR015812">
    <property type="entry name" value="Integrin_bsu"/>
</dbReference>
<evidence type="ECO:0000256" key="6">
    <source>
        <dbReference type="ARBA" id="ARBA00023157"/>
    </source>
</evidence>
<dbReference type="PROSITE" id="PS00330">
    <property type="entry name" value="HEMOLYSIN_CALCIUM"/>
    <property type="match status" value="1"/>
</dbReference>
<dbReference type="GO" id="GO:0098609">
    <property type="term" value="P:cell-cell adhesion"/>
    <property type="evidence" value="ECO:0007669"/>
    <property type="project" value="TreeGrafter"/>
</dbReference>
<keyword evidence="7" id="KW-0325">Glycoprotein</keyword>
<keyword evidence="6" id="KW-1015">Disulfide bond</keyword>
<dbReference type="EMBL" id="FOQH01000009">
    <property type="protein sequence ID" value="SFI77872.1"/>
    <property type="molecule type" value="Genomic_DNA"/>
</dbReference>
<dbReference type="GO" id="GO:0005178">
    <property type="term" value="F:integrin binding"/>
    <property type="evidence" value="ECO:0007669"/>
    <property type="project" value="TreeGrafter"/>
</dbReference>
<keyword evidence="4 9" id="KW-0401">Integrin</keyword>
<dbReference type="SUPFAM" id="SSF51120">
    <property type="entry name" value="beta-Roll"/>
    <property type="match status" value="1"/>
</dbReference>
<proteinExistence type="inferred from homology"/>
<dbReference type="InterPro" id="IPR011049">
    <property type="entry name" value="Serralysin-like_metalloprot_C"/>
</dbReference>
<dbReference type="GO" id="GO:0007229">
    <property type="term" value="P:integrin-mediated signaling pathway"/>
    <property type="evidence" value="ECO:0007669"/>
    <property type="project" value="UniProtKB-KW"/>
</dbReference>
<dbReference type="InterPro" id="IPR002035">
    <property type="entry name" value="VWF_A"/>
</dbReference>
<dbReference type="GO" id="GO:0005925">
    <property type="term" value="C:focal adhesion"/>
    <property type="evidence" value="ECO:0007669"/>
    <property type="project" value="TreeGrafter"/>
</dbReference>
<gene>
    <name evidence="9" type="ORF">SAMN05216258_109146</name>
</gene>
<dbReference type="Gene3D" id="3.40.50.410">
    <property type="entry name" value="von Willebrand factor, type A domain"/>
    <property type="match status" value="1"/>
</dbReference>
<dbReference type="GO" id="GO:0016477">
    <property type="term" value="P:cell migration"/>
    <property type="evidence" value="ECO:0007669"/>
    <property type="project" value="TreeGrafter"/>
</dbReference>
<evidence type="ECO:0000256" key="5">
    <source>
        <dbReference type="ARBA" id="ARBA00023136"/>
    </source>
</evidence>
<dbReference type="Pfam" id="PF17963">
    <property type="entry name" value="Big_9"/>
    <property type="match status" value="1"/>
</dbReference>
<dbReference type="STRING" id="1114924.SAMN05216258_109146"/>
<dbReference type="RefSeq" id="WP_177236333.1">
    <property type="nucleotide sequence ID" value="NZ_FOQH01000009.1"/>
</dbReference>
<comment type="similarity">
    <text evidence="2">Belongs to the integrin beta chain family.</text>
</comment>
<reference evidence="9 10" key="1">
    <citation type="submission" date="2016-10" db="EMBL/GenBank/DDBJ databases">
        <authorList>
            <person name="de Groot N.N."/>
        </authorList>
    </citation>
    <scope>NUCLEOTIDE SEQUENCE [LARGE SCALE GENOMIC DNA]</scope>
    <source>
        <strain evidence="9 10">CGMCC 1.11030</strain>
    </source>
</reference>
<evidence type="ECO:0000313" key="10">
    <source>
        <dbReference type="Proteomes" id="UP000199377"/>
    </source>
</evidence>
<dbReference type="Proteomes" id="UP000199377">
    <property type="component" value="Unassembled WGS sequence"/>
</dbReference>
<dbReference type="SUPFAM" id="SSF53300">
    <property type="entry name" value="vWA-like"/>
    <property type="match status" value="1"/>
</dbReference>
<sequence length="754" mass="76973">MTCRSLVFTIPGPVDTIVTVEEIVAGDGSIDLRFTVEVDESGGVQADLRGLFWDVADESVLPGMTVVGAESPDVTDSQFAANAVDDLGNGANMKGAITKKGAAFDAGVEFGTQGIGKDDVDATSFTLSGADGVDLSLDDIGGMRFGVRLTSVGEDGSREDSLKLAAVAPNAPDAVDDDYSQEEDTILTGNVLDNDVDADGDPLTVTEVDGSAAAVGTEIAIAGGWLTLNADGSFSFTPVTGFTGEASFEYTVSDGDGGEDCAEATIVVNEVAGIVASLGDGLAISPASLTLDDDDGGVSNVVRGPDGTVTFTLNVAVPDLPEKADIVLAQDLSGSFLNDLPALQNGNFVADLLADLTLAGAEDVGFGIASFIDYPFSPFGVGSDFVYTTNQGVTANAAVADAAMDLLTTGGGNDTPEAQLVALQQVAARAEGEIGYRADAQRFVVLSTDAPFHFAGNYAAGGANDNDADLGDGLGMFSLEDYPSVAQVAALLAAAEITPIFTVTANMVGTYQNLLQQMNVLQPGLGGSVQTLASDSSNLAAAITAGLAESTTDVDIFVSSDDYGFVQSVTPTSYADVAGPATVSFEVSLSAPGSYGDDQITLTVPGFGQVTLDLSFGVEALTGTVGRDQLTGNGNANLIEGGARSDKLWGEGGDDILVGGLGRDKMWGGEGDDVFVIEDAPEFRGKDCIKDFVLDEDVVELVGFGGIGFGDLVITDSVGGHARIFVADGKHDDPVAVLKNIASADLDAGDFIFS</sequence>
<evidence type="ECO:0000256" key="7">
    <source>
        <dbReference type="ARBA" id="ARBA00023180"/>
    </source>
</evidence>
<dbReference type="InterPro" id="IPR018511">
    <property type="entry name" value="Hemolysin-typ_Ca-bd_CS"/>
</dbReference>
<dbReference type="GO" id="GO:0033627">
    <property type="term" value="P:cell adhesion mediated by integrin"/>
    <property type="evidence" value="ECO:0007669"/>
    <property type="project" value="TreeGrafter"/>
</dbReference>
<feature type="domain" description="VWFA" evidence="8">
    <location>
        <begin position="325"/>
        <end position="450"/>
    </location>
</feature>
<dbReference type="Gene3D" id="2.60.40.3440">
    <property type="match status" value="1"/>
</dbReference>
<dbReference type="GO" id="GO:0008305">
    <property type="term" value="C:integrin complex"/>
    <property type="evidence" value="ECO:0007669"/>
    <property type="project" value="TreeGrafter"/>
</dbReference>
<protein>
    <submittedName>
        <fullName evidence="9">Integrin, beta chain</fullName>
    </submittedName>
</protein>
<dbReference type="GO" id="GO:0005509">
    <property type="term" value="F:calcium ion binding"/>
    <property type="evidence" value="ECO:0007669"/>
    <property type="project" value="InterPro"/>
</dbReference>
<dbReference type="PANTHER" id="PTHR10082">
    <property type="entry name" value="INTEGRIN BETA SUBUNIT"/>
    <property type="match status" value="1"/>
</dbReference>
<keyword evidence="3" id="KW-0812">Transmembrane</keyword>
<evidence type="ECO:0000259" key="8">
    <source>
        <dbReference type="PROSITE" id="PS50234"/>
    </source>
</evidence>
<dbReference type="GO" id="GO:0009986">
    <property type="term" value="C:cell surface"/>
    <property type="evidence" value="ECO:0007669"/>
    <property type="project" value="TreeGrafter"/>
</dbReference>
<dbReference type="Pfam" id="PF00362">
    <property type="entry name" value="Integrin_beta"/>
    <property type="match status" value="1"/>
</dbReference>
<dbReference type="InterPro" id="IPR002369">
    <property type="entry name" value="Integrin_bsu_VWA"/>
</dbReference>
<accession>A0A1I3KZC7</accession>
<keyword evidence="10" id="KW-1185">Reference proteome</keyword>
<dbReference type="Pfam" id="PF00353">
    <property type="entry name" value="HemolysinCabind"/>
    <property type="match status" value="1"/>
</dbReference>
<organism evidence="9 10">
    <name type="scientific">Albimonas pacifica</name>
    <dbReference type="NCBI Taxonomy" id="1114924"/>
    <lineage>
        <taxon>Bacteria</taxon>
        <taxon>Pseudomonadati</taxon>
        <taxon>Pseudomonadota</taxon>
        <taxon>Alphaproteobacteria</taxon>
        <taxon>Rhodobacterales</taxon>
        <taxon>Paracoccaceae</taxon>
        <taxon>Albimonas</taxon>
    </lineage>
</organism>
<comment type="subcellular location">
    <subcellularLocation>
        <location evidence="1">Membrane</location>
        <topology evidence="1">Single-pass type I membrane protein</topology>
    </subcellularLocation>
</comment>
<dbReference type="PROSITE" id="PS50234">
    <property type="entry name" value="VWFA"/>
    <property type="match status" value="1"/>
</dbReference>
<dbReference type="PRINTS" id="PR00313">
    <property type="entry name" value="CABNDNGRPT"/>
</dbReference>